<gene>
    <name evidence="4" type="ORF">B273_0581</name>
</gene>
<evidence type="ECO:0000256" key="1">
    <source>
        <dbReference type="ARBA" id="ARBA00022679"/>
    </source>
</evidence>
<keyword evidence="5" id="KW-1185">Reference proteome</keyword>
<protein>
    <submittedName>
        <fullName evidence="4">Putative 3-deoxy-D-manno-octulosonate cytidylyltransferase</fullName>
    </submittedName>
</protein>
<dbReference type="Pfam" id="PF02348">
    <property type="entry name" value="CTP_transf_3"/>
    <property type="match status" value="1"/>
</dbReference>
<keyword evidence="2 4" id="KW-0548">Nucleotidyltransferase</keyword>
<dbReference type="Gene3D" id="3.90.550.10">
    <property type="entry name" value="Spore Coat Polysaccharide Biosynthesis Protein SpsA, Chain A"/>
    <property type="match status" value="1"/>
</dbReference>
<evidence type="ECO:0000313" key="4">
    <source>
        <dbReference type="EMBL" id="EKO36022.1"/>
    </source>
</evidence>
<dbReference type="SUPFAM" id="SSF53448">
    <property type="entry name" value="Nucleotide-diphospho-sugar transferases"/>
    <property type="match status" value="1"/>
</dbReference>
<name>K6FBF2_9GAMM</name>
<dbReference type="STRING" id="1208365.B273_0581"/>
<evidence type="ECO:0000256" key="2">
    <source>
        <dbReference type="ARBA" id="ARBA00022695"/>
    </source>
</evidence>
<evidence type="ECO:0000256" key="3">
    <source>
        <dbReference type="ARBA" id="ARBA00022985"/>
    </source>
</evidence>
<organism evidence="4 5">
    <name type="scientific">SAR86 cluster bacterium SAR86E</name>
    <dbReference type="NCBI Taxonomy" id="1208365"/>
    <lineage>
        <taxon>Bacteria</taxon>
        <taxon>Pseudomonadati</taxon>
        <taxon>Pseudomonadota</taxon>
        <taxon>Gammaproteobacteria</taxon>
        <taxon>SAR86 cluster</taxon>
    </lineage>
</organism>
<dbReference type="InterPro" id="IPR029044">
    <property type="entry name" value="Nucleotide-diphossugar_trans"/>
</dbReference>
<comment type="caution">
    <text evidence="4">The sequence shown here is derived from an EMBL/GenBank/DDBJ whole genome shotgun (WGS) entry which is preliminary data.</text>
</comment>
<keyword evidence="3" id="KW-0448">Lipopolysaccharide biosynthesis</keyword>
<reference evidence="4 5" key="1">
    <citation type="submission" date="2012-09" db="EMBL/GenBank/DDBJ databases">
        <authorList>
            <person name="Dupont C.L."/>
            <person name="Rusch D.B."/>
            <person name="Lombardo M.-J."/>
            <person name="Novotny M."/>
            <person name="Yee-Greenbaum J."/>
            <person name="Laskin R."/>
        </authorList>
    </citation>
    <scope>NUCLEOTIDE SEQUENCE [LARGE SCALE GENOMIC DNA]</scope>
    <source>
        <strain evidence="4">SAR86E</strain>
    </source>
</reference>
<dbReference type="PANTHER" id="PTHR42866">
    <property type="entry name" value="3-DEOXY-MANNO-OCTULOSONATE CYTIDYLYLTRANSFERASE"/>
    <property type="match status" value="1"/>
</dbReference>
<accession>K6FBF2</accession>
<dbReference type="Proteomes" id="UP000010310">
    <property type="component" value="Unassembled WGS sequence"/>
</dbReference>
<evidence type="ECO:0000313" key="5">
    <source>
        <dbReference type="Proteomes" id="UP000010310"/>
    </source>
</evidence>
<dbReference type="GO" id="GO:0008690">
    <property type="term" value="F:3-deoxy-manno-octulosonate cytidylyltransferase activity"/>
    <property type="evidence" value="ECO:0007669"/>
    <property type="project" value="TreeGrafter"/>
</dbReference>
<dbReference type="GO" id="GO:0009103">
    <property type="term" value="P:lipopolysaccharide biosynthetic process"/>
    <property type="evidence" value="ECO:0007669"/>
    <property type="project" value="UniProtKB-KW"/>
</dbReference>
<dbReference type="EMBL" id="AMWX01000012">
    <property type="protein sequence ID" value="EKO36022.1"/>
    <property type="molecule type" value="Genomic_DNA"/>
</dbReference>
<sequence>MKRTLGVIPARMASSRFPGKPLKKILEIPMLAHCYERALISGACDNLVIATPDQEIIAWANLHDIPSVLTSHIHQRATDRAKETLDILSREGDFFDFILLLQGDEPQIHPDDIINLKNAFTGIEYEAVNLLFPISKNDLENPNVVKAVVKKDLNIKFFSRTHVPNNCLSGFRQLGMIGFTNSALLYYADLSPTPLEEVESIDMMRFLENDFSIQGVLSSSPILGVDNPEDIIKLERVMKNDHFVRLYKNKYI</sequence>
<dbReference type="AlphaFoldDB" id="K6FBF2"/>
<dbReference type="InterPro" id="IPR003329">
    <property type="entry name" value="Cytidylyl_trans"/>
</dbReference>
<proteinExistence type="predicted"/>
<dbReference type="PATRIC" id="fig|1208365.4.peg.1175"/>
<keyword evidence="1 4" id="KW-0808">Transferase</keyword>
<dbReference type="NCBIfam" id="NF003952">
    <property type="entry name" value="PRK05450.1-5"/>
    <property type="match status" value="1"/>
</dbReference>
<dbReference type="PANTHER" id="PTHR42866:SF2">
    <property type="entry name" value="3-DEOXY-MANNO-OCTULOSONATE CYTIDYLYLTRANSFERASE, MITOCHONDRIAL"/>
    <property type="match status" value="1"/>
</dbReference>
<dbReference type="GO" id="GO:0005829">
    <property type="term" value="C:cytosol"/>
    <property type="evidence" value="ECO:0007669"/>
    <property type="project" value="TreeGrafter"/>
</dbReference>